<dbReference type="AlphaFoldDB" id="A0A1B8RLY2"/>
<evidence type="ECO:0000256" key="1">
    <source>
        <dbReference type="SAM" id="Phobius"/>
    </source>
</evidence>
<proteinExistence type="predicted"/>
<comment type="caution">
    <text evidence="2">The sequence shown here is derived from an EMBL/GenBank/DDBJ whole genome shotgun (WGS) entry which is preliminary data.</text>
</comment>
<name>A0A1B8RLY2_9CLOT</name>
<dbReference type="Proteomes" id="UP000092714">
    <property type="component" value="Unassembled WGS sequence"/>
</dbReference>
<dbReference type="EMBL" id="MAPZ01000026">
    <property type="protein sequence ID" value="OBY09751.1"/>
    <property type="molecule type" value="Genomic_DNA"/>
</dbReference>
<feature type="transmembrane region" description="Helical" evidence="1">
    <location>
        <begin position="137"/>
        <end position="157"/>
    </location>
</feature>
<feature type="transmembrane region" description="Helical" evidence="1">
    <location>
        <begin position="249"/>
        <end position="266"/>
    </location>
</feature>
<protein>
    <submittedName>
        <fullName evidence="2">PTS fructose transporter subunit IID</fullName>
    </submittedName>
</protein>
<dbReference type="OrthoDB" id="9795582at2"/>
<evidence type="ECO:0000313" key="3">
    <source>
        <dbReference type="Proteomes" id="UP000092714"/>
    </source>
</evidence>
<dbReference type="GO" id="GO:0005886">
    <property type="term" value="C:plasma membrane"/>
    <property type="evidence" value="ECO:0007669"/>
    <property type="project" value="TreeGrafter"/>
</dbReference>
<evidence type="ECO:0000313" key="2">
    <source>
        <dbReference type="EMBL" id="OBY09751.1"/>
    </source>
</evidence>
<reference evidence="2 3" key="1">
    <citation type="submission" date="2016-06" db="EMBL/GenBank/DDBJ databases">
        <authorList>
            <person name="Kjaerup R.B."/>
            <person name="Dalgaard T.S."/>
            <person name="Juul-Madsen H.R."/>
        </authorList>
    </citation>
    <scope>NUCLEOTIDE SEQUENCE [LARGE SCALE GENOMIC DNA]</scope>
    <source>
        <strain evidence="2 3">373-A1</strain>
    </source>
</reference>
<gene>
    <name evidence="2" type="ORF">CP373A1_13870</name>
</gene>
<keyword evidence="1" id="KW-1133">Transmembrane helix</keyword>
<dbReference type="InterPro" id="IPR050303">
    <property type="entry name" value="GatZ_KbaZ_carbometab"/>
</dbReference>
<dbReference type="Pfam" id="PF03613">
    <property type="entry name" value="EIID-AGA"/>
    <property type="match status" value="1"/>
</dbReference>
<feature type="transmembrane region" description="Helical" evidence="1">
    <location>
        <begin position="178"/>
        <end position="198"/>
    </location>
</feature>
<feature type="transmembrane region" description="Helical" evidence="1">
    <location>
        <begin position="218"/>
        <end position="237"/>
    </location>
</feature>
<dbReference type="PANTHER" id="PTHR32502">
    <property type="entry name" value="N-ACETYLGALACTOSAMINE PERMEASE II COMPONENT-RELATED"/>
    <property type="match status" value="1"/>
</dbReference>
<keyword evidence="1" id="KW-0812">Transmembrane</keyword>
<sequence length="267" mass="29234">MTKMSKKVSKKTMDRVFKRWLFGVHTCWNYETMQGLGFGYAMLPALEEIYSDDKEGLQEAVENNVQFFNTNATTGSLIVGAALALEEEGKSAREAVTAIKTGLMGPLAGVGDTLFTVLPNTVIGSIAAYMALEGNPIGIFLWIAFNFLRLFCMKKFMKIGYEQGTKLVGSIGGMLKNITEAANILGITVVGALVPSVINAKFAFEWQNGDVVFKLQDIADRIMPGLAPVAIVAFTYWLLGRKNMTSTKAIFILMILGIVLFNLKIFA</sequence>
<dbReference type="PROSITE" id="PS51108">
    <property type="entry name" value="PTS_EIID"/>
    <property type="match status" value="1"/>
</dbReference>
<dbReference type="PANTHER" id="PTHR32502:SF26">
    <property type="entry name" value="PHOSPHOTRANSFERASE SYSTEM SUGAR-SPECIFIC EIID COMPONENT"/>
    <property type="match status" value="1"/>
</dbReference>
<dbReference type="GO" id="GO:0009401">
    <property type="term" value="P:phosphoenolpyruvate-dependent sugar phosphotransferase system"/>
    <property type="evidence" value="ECO:0007669"/>
    <property type="project" value="InterPro"/>
</dbReference>
<keyword evidence="1" id="KW-0472">Membrane</keyword>
<organism evidence="2 3">
    <name type="scientific">Clostridium paraputrificum</name>
    <dbReference type="NCBI Taxonomy" id="29363"/>
    <lineage>
        <taxon>Bacteria</taxon>
        <taxon>Bacillati</taxon>
        <taxon>Bacillota</taxon>
        <taxon>Clostridia</taxon>
        <taxon>Eubacteriales</taxon>
        <taxon>Clostridiaceae</taxon>
        <taxon>Clostridium</taxon>
    </lineage>
</organism>
<keyword evidence="3" id="KW-1185">Reference proteome</keyword>
<accession>A0A1B8RLY2</accession>
<dbReference type="InterPro" id="IPR004704">
    <property type="entry name" value="PTS_IID_man"/>
</dbReference>